<proteinExistence type="predicted"/>
<gene>
    <name evidence="3" type="ORF">Cop2CBH44_16880</name>
</gene>
<dbReference type="EMBL" id="AP023322">
    <property type="protein sequence ID" value="BCI63335.1"/>
    <property type="molecule type" value="Genomic_DNA"/>
</dbReference>
<organism evidence="3 4">
    <name type="scientific">Coprobacter secundus subsp. similis</name>
    <dbReference type="NCBI Taxonomy" id="2751153"/>
    <lineage>
        <taxon>Bacteria</taxon>
        <taxon>Pseudomonadati</taxon>
        <taxon>Bacteroidota</taxon>
        <taxon>Bacteroidia</taxon>
        <taxon>Bacteroidales</taxon>
        <taxon>Barnesiellaceae</taxon>
        <taxon>Coprobacter</taxon>
    </lineage>
</organism>
<dbReference type="Gene3D" id="2.60.40.1120">
    <property type="entry name" value="Carboxypeptidase-like, regulatory domain"/>
    <property type="match status" value="1"/>
</dbReference>
<dbReference type="InterPro" id="IPR024278">
    <property type="entry name" value="DUF3823_N"/>
</dbReference>
<dbReference type="Gene3D" id="2.60.40.2060">
    <property type="match status" value="1"/>
</dbReference>
<evidence type="ECO:0008006" key="5">
    <source>
        <dbReference type="Google" id="ProtNLM"/>
    </source>
</evidence>
<feature type="domain" description="DUF3823" evidence="1">
    <location>
        <begin position="33"/>
        <end position="121"/>
    </location>
</feature>
<name>A0A7G1HUA0_9BACT</name>
<dbReference type="RefSeq" id="WP_021931939.1">
    <property type="nucleotide sequence ID" value="NZ_AP023322.1"/>
</dbReference>
<dbReference type="Proteomes" id="UP000594042">
    <property type="component" value="Chromosome"/>
</dbReference>
<evidence type="ECO:0000313" key="3">
    <source>
        <dbReference type="EMBL" id="BCI63335.1"/>
    </source>
</evidence>
<keyword evidence="4" id="KW-1185">Reference proteome</keyword>
<sequence>MNKVSIIYRVFGFLFLIISIHGCQIDNYDEPSSLLKGHVVYEGKPIGVKATGGTVQLQLWQSGYGTETPIAVNVAQDGSYSIMLFDGEYRLVAKDGNGPWENRHDEIHFTLKGGAILDYPVVPYYTISNVQFIPNDNKTELTAKFTVTQVGESQGLASVFLLIGKTRFIDLATTVKQATSSGTTGEVTLTIDLSDLSKEKALFARVGARIKNVDEAVYSTEIYSIR</sequence>
<evidence type="ECO:0000259" key="1">
    <source>
        <dbReference type="Pfam" id="PF12866"/>
    </source>
</evidence>
<evidence type="ECO:0000259" key="2">
    <source>
        <dbReference type="Pfam" id="PF18003"/>
    </source>
</evidence>
<accession>A0A7G1HUA0</accession>
<dbReference type="AlphaFoldDB" id="A0A7G1HUA0"/>
<dbReference type="Pfam" id="PF12866">
    <property type="entry name" value="DUF3823"/>
    <property type="match status" value="1"/>
</dbReference>
<feature type="domain" description="DUF3823" evidence="2">
    <location>
        <begin position="125"/>
        <end position="220"/>
    </location>
</feature>
<dbReference type="InterPro" id="IPR041186">
    <property type="entry name" value="DUF3823_C"/>
</dbReference>
<reference evidence="4" key="1">
    <citation type="submission" date="2020-07" db="EMBL/GenBank/DDBJ databases">
        <title>Complete genome sequencing of Coprobacter sp. strain 2CBH44.</title>
        <authorList>
            <person name="Sakamoto M."/>
            <person name="Murakami T."/>
            <person name="Mori H."/>
        </authorList>
    </citation>
    <scope>NUCLEOTIDE SEQUENCE [LARGE SCALE GENOMIC DNA]</scope>
    <source>
        <strain evidence="4">2CBH44</strain>
    </source>
</reference>
<dbReference type="Pfam" id="PF18003">
    <property type="entry name" value="DUF3823_C"/>
    <property type="match status" value="1"/>
</dbReference>
<protein>
    <recommendedName>
        <fullName evidence="5">DUF3823 domain-containing protein</fullName>
    </recommendedName>
</protein>
<evidence type="ECO:0000313" key="4">
    <source>
        <dbReference type="Proteomes" id="UP000594042"/>
    </source>
</evidence>
<dbReference type="KEGG" id="copr:Cop2CBH44_16880"/>